<evidence type="ECO:0000313" key="8">
    <source>
        <dbReference type="Proteomes" id="UP000660729"/>
    </source>
</evidence>
<protein>
    <submittedName>
        <fullName evidence="7">Extracellular exo-alpha-(1-&gt;5)-L-arabinofuranosidase</fullName>
    </submittedName>
</protein>
<evidence type="ECO:0000256" key="1">
    <source>
        <dbReference type="ARBA" id="ARBA00009865"/>
    </source>
</evidence>
<dbReference type="AlphaFoldDB" id="A0A8H6RKL3"/>
<keyword evidence="2 6" id="KW-0732">Signal</keyword>
<dbReference type="GO" id="GO:0004553">
    <property type="term" value="F:hydrolase activity, hydrolyzing O-glycosyl compounds"/>
    <property type="evidence" value="ECO:0007669"/>
    <property type="project" value="InterPro"/>
</dbReference>
<proteinExistence type="inferred from homology"/>
<dbReference type="EMBL" id="JABCIY010000148">
    <property type="protein sequence ID" value="KAF7192307.1"/>
    <property type="molecule type" value="Genomic_DNA"/>
</dbReference>
<evidence type="ECO:0000313" key="7">
    <source>
        <dbReference type="EMBL" id="KAF7192307.1"/>
    </source>
</evidence>
<accession>A0A8H6RKL3</accession>
<dbReference type="CDD" id="cd18820">
    <property type="entry name" value="GH43_LbAraf43-like"/>
    <property type="match status" value="1"/>
</dbReference>
<name>A0A8H6RKL3_9PEZI</name>
<feature type="chain" id="PRO_5034286770" evidence="6">
    <location>
        <begin position="24"/>
        <end position="350"/>
    </location>
</feature>
<dbReference type="Gene3D" id="2.115.10.20">
    <property type="entry name" value="Glycosyl hydrolase domain, family 43"/>
    <property type="match status" value="1"/>
</dbReference>
<evidence type="ECO:0000256" key="2">
    <source>
        <dbReference type="ARBA" id="ARBA00022729"/>
    </source>
</evidence>
<keyword evidence="4 5" id="KW-0326">Glycosidase</keyword>
<comment type="caution">
    <text evidence="7">The sequence shown here is derived from an EMBL/GenBank/DDBJ whole genome shotgun (WGS) entry which is preliminary data.</text>
</comment>
<gene>
    <name evidence="7" type="ORF">HII31_06339</name>
</gene>
<evidence type="ECO:0000256" key="4">
    <source>
        <dbReference type="ARBA" id="ARBA00023295"/>
    </source>
</evidence>
<dbReference type="OrthoDB" id="272289at2759"/>
<sequence>MLYKLLRSRALLALLFVQSSCNAATYSNPLRPSGPDPDITYHDGYYYLIATNQVDLTITRAKTLDGLRNGETKQVYKDSDPSRCCSVWAPEMHFLDNAWHIYYASSESGCGGEFCPKQRMHVVKGKPNQAIHSTRPDRVLGGGSPWDMPYKYVGQVRPDFSIDGTILVANGKNYFVYACRPDNEHVPDQSICIAPMTGVATTGNRAVISRPEQSWEKDNFPNNEGPYALYNGGKTWLAYSVSSCFKAGYAIGLLTWTGGDPMQMSSWKKSDGPVFGTANGNYGPGHNSFFKSPDGREQWFAYHSKNESTKDDCGQTRSVNALKLNWNEDGTPIFGQPPAFETEMTGPSGE</sequence>
<feature type="signal peptide" evidence="6">
    <location>
        <begin position="1"/>
        <end position="23"/>
    </location>
</feature>
<organism evidence="7 8">
    <name type="scientific">Pseudocercospora fuligena</name>
    <dbReference type="NCBI Taxonomy" id="685502"/>
    <lineage>
        <taxon>Eukaryota</taxon>
        <taxon>Fungi</taxon>
        <taxon>Dikarya</taxon>
        <taxon>Ascomycota</taxon>
        <taxon>Pezizomycotina</taxon>
        <taxon>Dothideomycetes</taxon>
        <taxon>Dothideomycetidae</taxon>
        <taxon>Mycosphaerellales</taxon>
        <taxon>Mycosphaerellaceae</taxon>
        <taxon>Pseudocercospora</taxon>
    </lineage>
</organism>
<dbReference type="SUPFAM" id="SSF75005">
    <property type="entry name" value="Arabinanase/levansucrase/invertase"/>
    <property type="match status" value="1"/>
</dbReference>
<reference evidence="7" key="1">
    <citation type="submission" date="2020-04" db="EMBL/GenBank/DDBJ databases">
        <title>Draft genome resource of the tomato pathogen Pseudocercospora fuligena.</title>
        <authorList>
            <person name="Zaccaron A."/>
        </authorList>
    </citation>
    <scope>NUCLEOTIDE SEQUENCE</scope>
    <source>
        <strain evidence="7">PF001</strain>
    </source>
</reference>
<dbReference type="InterPro" id="IPR006710">
    <property type="entry name" value="Glyco_hydro_43"/>
</dbReference>
<evidence type="ECO:0000256" key="6">
    <source>
        <dbReference type="SAM" id="SignalP"/>
    </source>
</evidence>
<evidence type="ECO:0000256" key="3">
    <source>
        <dbReference type="ARBA" id="ARBA00022801"/>
    </source>
</evidence>
<dbReference type="InterPro" id="IPR023296">
    <property type="entry name" value="Glyco_hydro_beta-prop_sf"/>
</dbReference>
<dbReference type="GO" id="GO:0005975">
    <property type="term" value="P:carbohydrate metabolic process"/>
    <property type="evidence" value="ECO:0007669"/>
    <property type="project" value="InterPro"/>
</dbReference>
<dbReference type="PANTHER" id="PTHR43817:SF1">
    <property type="entry name" value="HYDROLASE, FAMILY 43, PUTATIVE (AFU_ORTHOLOGUE AFUA_3G01660)-RELATED"/>
    <property type="match status" value="1"/>
</dbReference>
<comment type="similarity">
    <text evidence="1 5">Belongs to the glycosyl hydrolase 43 family.</text>
</comment>
<dbReference type="Pfam" id="PF04616">
    <property type="entry name" value="Glyco_hydro_43"/>
    <property type="match status" value="1"/>
</dbReference>
<keyword evidence="8" id="KW-1185">Reference proteome</keyword>
<dbReference type="Proteomes" id="UP000660729">
    <property type="component" value="Unassembled WGS sequence"/>
</dbReference>
<keyword evidence="3 5" id="KW-0378">Hydrolase</keyword>
<evidence type="ECO:0000256" key="5">
    <source>
        <dbReference type="RuleBase" id="RU361187"/>
    </source>
</evidence>
<dbReference type="PANTHER" id="PTHR43817">
    <property type="entry name" value="GLYCOSYL HYDROLASE"/>
    <property type="match status" value="1"/>
</dbReference>